<evidence type="ECO:0000256" key="1">
    <source>
        <dbReference type="ARBA" id="ARBA00010617"/>
    </source>
</evidence>
<name>A0A8T0GR90_CERPU</name>
<comment type="similarity">
    <text evidence="1">Belongs to the cytochrome P450 family.</text>
</comment>
<keyword evidence="4" id="KW-0479">Metal-binding</keyword>
<dbReference type="SUPFAM" id="SSF48264">
    <property type="entry name" value="Cytochrome P450"/>
    <property type="match status" value="1"/>
</dbReference>
<dbReference type="EMBL" id="CM026430">
    <property type="protein sequence ID" value="KAG0562161.1"/>
    <property type="molecule type" value="Genomic_DNA"/>
</dbReference>
<keyword evidence="8" id="KW-0443">Lipid metabolism</keyword>
<dbReference type="AlphaFoldDB" id="A0A8T0GR90"/>
<dbReference type="PANTHER" id="PTHR24286:SF255">
    <property type="entry name" value="ALLENE OXIDE SYNTHASE, CHLOROPLASTIC"/>
    <property type="match status" value="1"/>
</dbReference>
<evidence type="ECO:0000256" key="10">
    <source>
        <dbReference type="ARBA" id="ARBA00023239"/>
    </source>
</evidence>
<keyword evidence="6" id="KW-0276">Fatty acid metabolism</keyword>
<keyword evidence="9" id="KW-0275">Fatty acid biosynthesis</keyword>
<sequence>MASSLPIAQSAAAVSGSNLPLRSIPGDYGLPLFGAIKDRLDYFWLQGEEKFYQSRVEKYNSTVFRTNMPPGPPLAKDARVICVLDQKSFPILFDTTKCEKKDVFLGTYMPSLDYTNGYRVLSYLDPSEERHTKLKQWCFDLVKRNGRNFLPDFHTEIEKSMDLWEAALAKGEKADLSQEVQVFAINFLLRSIVHRDPAAPGEFSLGRNAGAFSSAWSNPQLLPIAGATGLPHPVEEVLHTIALPFKSVKEQYDAIFNFIKTYAADELREAAKLGIEKNDAVTNLMFFISFNGYGGFNIFFPQLTGYIAKCGPELMQELHAEVTAAVAATDGKVTPKALENMPLLKSVVYEGFRFRPPVPYQYAKAKTDFVIESHVSSFQVKKGEMLFGYQPYVMHDGRVFEKPDEFLPRRFMGSEGEELIQNVFWSNGRETEDPTVQNKQCAGKDLVVTMSRAYVAEMFLRYKEFTMDVEGSGNALKLFFSGLKRA</sequence>
<dbReference type="InterPro" id="IPR036396">
    <property type="entry name" value="Cyt_P450_sf"/>
</dbReference>
<dbReference type="GO" id="GO:0006633">
    <property type="term" value="P:fatty acid biosynthetic process"/>
    <property type="evidence" value="ECO:0007669"/>
    <property type="project" value="UniProtKB-KW"/>
</dbReference>
<proteinExistence type="inferred from homology"/>
<dbReference type="GO" id="GO:0005506">
    <property type="term" value="F:iron ion binding"/>
    <property type="evidence" value="ECO:0007669"/>
    <property type="project" value="InterPro"/>
</dbReference>
<dbReference type="GO" id="GO:0004497">
    <property type="term" value="F:monooxygenase activity"/>
    <property type="evidence" value="ECO:0007669"/>
    <property type="project" value="InterPro"/>
</dbReference>
<evidence type="ECO:0000313" key="11">
    <source>
        <dbReference type="EMBL" id="KAG0562161.1"/>
    </source>
</evidence>
<reference evidence="11" key="1">
    <citation type="submission" date="2020-06" db="EMBL/GenBank/DDBJ databases">
        <title>WGS assembly of Ceratodon purpureus strain R40.</title>
        <authorList>
            <person name="Carey S.B."/>
            <person name="Jenkins J."/>
            <person name="Shu S."/>
            <person name="Lovell J.T."/>
            <person name="Sreedasyam A."/>
            <person name="Maumus F."/>
            <person name="Tiley G.P."/>
            <person name="Fernandez-Pozo N."/>
            <person name="Barry K."/>
            <person name="Chen C."/>
            <person name="Wang M."/>
            <person name="Lipzen A."/>
            <person name="Daum C."/>
            <person name="Saski C.A."/>
            <person name="Payton A.C."/>
            <person name="Mcbreen J.C."/>
            <person name="Conrad R.E."/>
            <person name="Kollar L.M."/>
            <person name="Olsson S."/>
            <person name="Huttunen S."/>
            <person name="Landis J.B."/>
            <person name="Wickett N.J."/>
            <person name="Johnson M.G."/>
            <person name="Rensing S.A."/>
            <person name="Grimwood J."/>
            <person name="Schmutz J."/>
            <person name="Mcdaniel S.F."/>
        </authorList>
    </citation>
    <scope>NUCLEOTIDE SEQUENCE</scope>
    <source>
        <strain evidence="11">R40</strain>
    </source>
</reference>
<keyword evidence="7" id="KW-0408">Iron</keyword>
<comment type="caution">
    <text evidence="11">The sequence shown here is derived from an EMBL/GenBank/DDBJ whole genome shotgun (WGS) entry which is preliminary data.</text>
</comment>
<evidence type="ECO:0000256" key="9">
    <source>
        <dbReference type="ARBA" id="ARBA00023160"/>
    </source>
</evidence>
<protein>
    <recommendedName>
        <fullName evidence="13">Allene oxide synthase</fullName>
    </recommendedName>
</protein>
<keyword evidence="10" id="KW-0456">Lyase</keyword>
<gene>
    <name evidence="11" type="ORF">KC19_9G122600</name>
</gene>
<evidence type="ECO:0000256" key="3">
    <source>
        <dbReference type="ARBA" id="ARBA00022617"/>
    </source>
</evidence>
<organism evidence="11 12">
    <name type="scientific">Ceratodon purpureus</name>
    <name type="common">Fire moss</name>
    <name type="synonym">Dicranum purpureum</name>
    <dbReference type="NCBI Taxonomy" id="3225"/>
    <lineage>
        <taxon>Eukaryota</taxon>
        <taxon>Viridiplantae</taxon>
        <taxon>Streptophyta</taxon>
        <taxon>Embryophyta</taxon>
        <taxon>Bryophyta</taxon>
        <taxon>Bryophytina</taxon>
        <taxon>Bryopsida</taxon>
        <taxon>Dicranidae</taxon>
        <taxon>Pseudoditrichales</taxon>
        <taxon>Ditrichaceae</taxon>
        <taxon>Ceratodon</taxon>
    </lineage>
</organism>
<keyword evidence="12" id="KW-1185">Reference proteome</keyword>
<evidence type="ECO:0000256" key="7">
    <source>
        <dbReference type="ARBA" id="ARBA00023004"/>
    </source>
</evidence>
<evidence type="ECO:0000256" key="8">
    <source>
        <dbReference type="ARBA" id="ARBA00023098"/>
    </source>
</evidence>
<evidence type="ECO:0000256" key="5">
    <source>
        <dbReference type="ARBA" id="ARBA00022767"/>
    </source>
</evidence>
<dbReference type="InterPro" id="IPR001128">
    <property type="entry name" value="Cyt_P450"/>
</dbReference>
<keyword evidence="3" id="KW-0349">Heme</keyword>
<keyword evidence="2" id="KW-0444">Lipid biosynthesis</keyword>
<keyword evidence="5" id="KW-0925">Oxylipin biosynthesis</keyword>
<evidence type="ECO:0008006" key="13">
    <source>
        <dbReference type="Google" id="ProtNLM"/>
    </source>
</evidence>
<evidence type="ECO:0000256" key="4">
    <source>
        <dbReference type="ARBA" id="ARBA00022723"/>
    </source>
</evidence>
<dbReference type="GO" id="GO:0016829">
    <property type="term" value="F:lyase activity"/>
    <property type="evidence" value="ECO:0007669"/>
    <property type="project" value="UniProtKB-KW"/>
</dbReference>
<evidence type="ECO:0000256" key="2">
    <source>
        <dbReference type="ARBA" id="ARBA00022516"/>
    </source>
</evidence>
<dbReference type="Proteomes" id="UP000822688">
    <property type="component" value="Chromosome 9"/>
</dbReference>
<dbReference type="Pfam" id="PF00067">
    <property type="entry name" value="p450"/>
    <property type="match status" value="1"/>
</dbReference>
<dbReference type="GO" id="GO:0031408">
    <property type="term" value="P:oxylipin biosynthetic process"/>
    <property type="evidence" value="ECO:0007669"/>
    <property type="project" value="UniProtKB-KW"/>
</dbReference>
<dbReference type="CDD" id="cd11071">
    <property type="entry name" value="CYP74"/>
    <property type="match status" value="1"/>
</dbReference>
<dbReference type="PANTHER" id="PTHR24286">
    <property type="entry name" value="CYTOCHROME P450 26"/>
    <property type="match status" value="1"/>
</dbReference>
<evidence type="ECO:0000256" key="6">
    <source>
        <dbReference type="ARBA" id="ARBA00022832"/>
    </source>
</evidence>
<accession>A0A8T0GR90</accession>
<dbReference type="GO" id="GO:0016705">
    <property type="term" value="F:oxidoreductase activity, acting on paired donors, with incorporation or reduction of molecular oxygen"/>
    <property type="evidence" value="ECO:0007669"/>
    <property type="project" value="InterPro"/>
</dbReference>
<dbReference type="GO" id="GO:0020037">
    <property type="term" value="F:heme binding"/>
    <property type="evidence" value="ECO:0007669"/>
    <property type="project" value="InterPro"/>
</dbReference>
<dbReference type="GO" id="GO:0016125">
    <property type="term" value="P:sterol metabolic process"/>
    <property type="evidence" value="ECO:0007669"/>
    <property type="project" value="TreeGrafter"/>
</dbReference>
<evidence type="ECO:0000313" key="12">
    <source>
        <dbReference type="Proteomes" id="UP000822688"/>
    </source>
</evidence>
<dbReference type="Gene3D" id="1.10.630.10">
    <property type="entry name" value="Cytochrome P450"/>
    <property type="match status" value="1"/>
</dbReference>
<dbReference type="FunFam" id="1.10.630.10:FF:000024">
    <property type="entry name" value="Allene oxide synthase, chloroplastic"/>
    <property type="match status" value="1"/>
</dbReference>